<proteinExistence type="predicted"/>
<dbReference type="CDD" id="cd00096">
    <property type="entry name" value="Ig"/>
    <property type="match status" value="1"/>
</dbReference>
<keyword evidence="12" id="KW-1185">Reference proteome</keyword>
<evidence type="ECO:0000313" key="12">
    <source>
        <dbReference type="Proteomes" id="UP001187531"/>
    </source>
</evidence>
<dbReference type="Gene3D" id="2.60.40.10">
    <property type="entry name" value="Immunoglobulins"/>
    <property type="match status" value="3"/>
</dbReference>
<dbReference type="FunFam" id="2.60.40.10:FF:000328">
    <property type="entry name" value="CLUMA_CG000981, isoform A"/>
    <property type="match status" value="1"/>
</dbReference>
<gene>
    <name evidence="11" type="ORF">QYM36_013176</name>
</gene>
<dbReference type="PANTHER" id="PTHR12231">
    <property type="entry name" value="CTX-RELATED TYPE I TRANSMEMBRANE PROTEIN"/>
    <property type="match status" value="1"/>
</dbReference>
<dbReference type="InterPro" id="IPR003598">
    <property type="entry name" value="Ig_sub2"/>
</dbReference>
<dbReference type="InterPro" id="IPR003599">
    <property type="entry name" value="Ig_sub"/>
</dbReference>
<evidence type="ECO:0000256" key="2">
    <source>
        <dbReference type="ARBA" id="ARBA00022475"/>
    </source>
</evidence>
<protein>
    <recommendedName>
        <fullName evidence="10">Ig-like domain-containing protein</fullName>
    </recommendedName>
</protein>
<evidence type="ECO:0000256" key="5">
    <source>
        <dbReference type="ARBA" id="ARBA00023136"/>
    </source>
</evidence>
<comment type="caution">
    <text evidence="11">The sequence shown here is derived from an EMBL/GenBank/DDBJ whole genome shotgun (WGS) entry which is preliminary data.</text>
</comment>
<evidence type="ECO:0000256" key="4">
    <source>
        <dbReference type="ARBA" id="ARBA00022737"/>
    </source>
</evidence>
<evidence type="ECO:0000256" key="8">
    <source>
        <dbReference type="ARBA" id="ARBA00023319"/>
    </source>
</evidence>
<dbReference type="PROSITE" id="PS50835">
    <property type="entry name" value="IG_LIKE"/>
    <property type="match status" value="3"/>
</dbReference>
<evidence type="ECO:0000256" key="1">
    <source>
        <dbReference type="ARBA" id="ARBA00004236"/>
    </source>
</evidence>
<sequence length="427" mass="47618">MPRTKWCNIWICLLLILESECFHQTFNFPSFLPSRDNYTVSVGKDVTFTCNVQNVGDHKVAWIRMSDKTVLSIHGHVFPKDSRLQVPPFTEPNYMSSISSWPLTIKGVTTADSGSYMCQLSTTPTLSQTSHLTVLTPPDIDDIGFSGDQVINEGDNTTLTCQATGNPQPKVSFKREDNRPLKTKSNLQARKLDGNELVLTGVSRQDAGAYLCIASNGVPPLVSRRIVISVTFPPSVSASNQLIASPLKAFVKLDCSAQSFPKATISWYHQKGDKIIPRKGYQIVETSIGSTEVHSSLIIERVSIMDFGAYTCLAVNKKGKAETTIRLHDSYLSEIPATPSLQEDPFHEKKDHGIFKKSRDSIVHSEYGSSHQDKNSEYTTKISFSSKLKLQTSNMSNTFTSSGPNVSLSHRLYWLYTFCLIIYLYYT</sequence>
<dbReference type="GO" id="GO:0005886">
    <property type="term" value="C:plasma membrane"/>
    <property type="evidence" value="ECO:0007669"/>
    <property type="project" value="UniProtKB-SubCell"/>
</dbReference>
<dbReference type="Pfam" id="PF13927">
    <property type="entry name" value="Ig_3"/>
    <property type="match status" value="2"/>
</dbReference>
<accession>A0AA88L1S0</accession>
<reference evidence="11" key="1">
    <citation type="submission" date="2023-07" db="EMBL/GenBank/DDBJ databases">
        <title>Chromosome-level genome assembly of Artemia franciscana.</title>
        <authorList>
            <person name="Jo E."/>
        </authorList>
    </citation>
    <scope>NUCLEOTIDE SEQUENCE</scope>
    <source>
        <tissue evidence="11">Whole body</tissue>
    </source>
</reference>
<evidence type="ECO:0000256" key="6">
    <source>
        <dbReference type="ARBA" id="ARBA00023157"/>
    </source>
</evidence>
<feature type="domain" description="Ig-like" evidence="10">
    <location>
        <begin position="29"/>
        <end position="133"/>
    </location>
</feature>
<organism evidence="11 12">
    <name type="scientific">Artemia franciscana</name>
    <name type="common">Brine shrimp</name>
    <name type="synonym">Artemia sanfranciscana</name>
    <dbReference type="NCBI Taxonomy" id="6661"/>
    <lineage>
        <taxon>Eukaryota</taxon>
        <taxon>Metazoa</taxon>
        <taxon>Ecdysozoa</taxon>
        <taxon>Arthropoda</taxon>
        <taxon>Crustacea</taxon>
        <taxon>Branchiopoda</taxon>
        <taxon>Anostraca</taxon>
        <taxon>Artemiidae</taxon>
        <taxon>Artemia</taxon>
    </lineage>
</organism>
<dbReference type="AlphaFoldDB" id="A0AA88L1S0"/>
<dbReference type="SUPFAM" id="SSF48726">
    <property type="entry name" value="Immunoglobulin"/>
    <property type="match status" value="3"/>
</dbReference>
<evidence type="ECO:0000256" key="3">
    <source>
        <dbReference type="ARBA" id="ARBA00022729"/>
    </source>
</evidence>
<name>A0AA88L1S0_ARTSF</name>
<keyword evidence="5" id="KW-0472">Membrane</keyword>
<keyword evidence="3 9" id="KW-0732">Signal</keyword>
<feature type="signal peptide" evidence="9">
    <location>
        <begin position="1"/>
        <end position="21"/>
    </location>
</feature>
<dbReference type="PANTHER" id="PTHR12231:SF253">
    <property type="entry name" value="DPR-INTERACTING PROTEIN ETA, ISOFORM B-RELATED"/>
    <property type="match status" value="1"/>
</dbReference>
<dbReference type="Proteomes" id="UP001187531">
    <property type="component" value="Unassembled WGS sequence"/>
</dbReference>
<keyword evidence="2" id="KW-1003">Cell membrane</keyword>
<dbReference type="InterPro" id="IPR013098">
    <property type="entry name" value="Ig_I-set"/>
</dbReference>
<feature type="chain" id="PRO_5041735987" description="Ig-like domain-containing protein" evidence="9">
    <location>
        <begin position="22"/>
        <end position="427"/>
    </location>
</feature>
<keyword evidence="6" id="KW-1015">Disulfide bond</keyword>
<dbReference type="SMART" id="SM00409">
    <property type="entry name" value="IG"/>
    <property type="match status" value="3"/>
</dbReference>
<dbReference type="GO" id="GO:0043005">
    <property type="term" value="C:neuron projection"/>
    <property type="evidence" value="ECO:0007669"/>
    <property type="project" value="TreeGrafter"/>
</dbReference>
<dbReference type="Pfam" id="PF07679">
    <property type="entry name" value="I-set"/>
    <property type="match status" value="1"/>
</dbReference>
<keyword evidence="4" id="KW-0677">Repeat</keyword>
<feature type="domain" description="Ig-like" evidence="10">
    <location>
        <begin position="234"/>
        <end position="328"/>
    </location>
</feature>
<dbReference type="InterPro" id="IPR051170">
    <property type="entry name" value="Neural/epithelial_adhesion"/>
</dbReference>
<evidence type="ECO:0000256" key="7">
    <source>
        <dbReference type="ARBA" id="ARBA00023180"/>
    </source>
</evidence>
<keyword evidence="7" id="KW-0325">Glycoprotein</keyword>
<dbReference type="InterPro" id="IPR013783">
    <property type="entry name" value="Ig-like_fold"/>
</dbReference>
<evidence type="ECO:0000313" key="11">
    <source>
        <dbReference type="EMBL" id="KAK2709421.1"/>
    </source>
</evidence>
<keyword evidence="8" id="KW-0393">Immunoglobulin domain</keyword>
<evidence type="ECO:0000259" key="10">
    <source>
        <dbReference type="PROSITE" id="PS50835"/>
    </source>
</evidence>
<dbReference type="InterPro" id="IPR036179">
    <property type="entry name" value="Ig-like_dom_sf"/>
</dbReference>
<dbReference type="EMBL" id="JAVRJZ010000017">
    <property type="protein sequence ID" value="KAK2709421.1"/>
    <property type="molecule type" value="Genomic_DNA"/>
</dbReference>
<feature type="domain" description="Ig-like" evidence="10">
    <location>
        <begin position="138"/>
        <end position="229"/>
    </location>
</feature>
<comment type="subcellular location">
    <subcellularLocation>
        <location evidence="1">Cell membrane</location>
    </subcellularLocation>
</comment>
<dbReference type="SMART" id="SM00408">
    <property type="entry name" value="IGc2"/>
    <property type="match status" value="3"/>
</dbReference>
<dbReference type="InterPro" id="IPR007110">
    <property type="entry name" value="Ig-like_dom"/>
</dbReference>
<evidence type="ECO:0000256" key="9">
    <source>
        <dbReference type="SAM" id="SignalP"/>
    </source>
</evidence>